<accession>A0AAV8G335</accession>
<dbReference type="PROSITE" id="PS01182">
    <property type="entry name" value="GLYCOSYL_HYDROL_F35"/>
    <property type="match status" value="1"/>
</dbReference>
<dbReference type="GO" id="GO:0005975">
    <property type="term" value="P:carbohydrate metabolic process"/>
    <property type="evidence" value="ECO:0007669"/>
    <property type="project" value="InterPro"/>
</dbReference>
<comment type="catalytic activity">
    <reaction evidence="1 11">
        <text>Hydrolysis of terminal non-reducing beta-D-galactose residues in beta-D-galactosides.</text>
        <dbReference type="EC" id="3.2.1.23"/>
    </reaction>
</comment>
<dbReference type="Pfam" id="PF21467">
    <property type="entry name" value="BetaGal_gal-bd"/>
    <property type="match status" value="1"/>
</dbReference>
<dbReference type="PANTHER" id="PTHR23421">
    <property type="entry name" value="BETA-GALACTOSIDASE RELATED"/>
    <property type="match status" value="1"/>
</dbReference>
<evidence type="ECO:0000256" key="5">
    <source>
        <dbReference type="ARBA" id="ARBA00022523"/>
    </source>
</evidence>
<organism evidence="17 18">
    <name type="scientific">Rhynchospora pubera</name>
    <dbReference type="NCBI Taxonomy" id="906938"/>
    <lineage>
        <taxon>Eukaryota</taxon>
        <taxon>Viridiplantae</taxon>
        <taxon>Streptophyta</taxon>
        <taxon>Embryophyta</taxon>
        <taxon>Tracheophyta</taxon>
        <taxon>Spermatophyta</taxon>
        <taxon>Magnoliopsida</taxon>
        <taxon>Liliopsida</taxon>
        <taxon>Poales</taxon>
        <taxon>Cyperaceae</taxon>
        <taxon>Cyperoideae</taxon>
        <taxon>Rhynchosporeae</taxon>
        <taxon>Rhynchospora</taxon>
    </lineage>
</organism>
<comment type="caution">
    <text evidence="17">The sequence shown here is derived from an EMBL/GenBank/DDBJ whole genome shotgun (WGS) entry which is preliminary data.</text>
</comment>
<evidence type="ECO:0000256" key="11">
    <source>
        <dbReference type="RuleBase" id="RU000675"/>
    </source>
</evidence>
<evidence type="ECO:0000259" key="14">
    <source>
        <dbReference type="Pfam" id="PF01301"/>
    </source>
</evidence>
<dbReference type="Pfam" id="PF01301">
    <property type="entry name" value="Glyco_hydro_35"/>
    <property type="match status" value="1"/>
</dbReference>
<keyword evidence="8 11" id="KW-0378">Hydrolase</keyword>
<dbReference type="InterPro" id="IPR041392">
    <property type="entry name" value="GHD"/>
</dbReference>
<evidence type="ECO:0000256" key="8">
    <source>
        <dbReference type="ARBA" id="ARBA00022801"/>
    </source>
</evidence>
<evidence type="ECO:0000259" key="16">
    <source>
        <dbReference type="Pfam" id="PF21467"/>
    </source>
</evidence>
<keyword evidence="7 13" id="KW-0732">Signal</keyword>
<dbReference type="SUPFAM" id="SSF49785">
    <property type="entry name" value="Galactose-binding domain-like"/>
    <property type="match status" value="2"/>
</dbReference>
<dbReference type="EMBL" id="JAMFTS010000002">
    <property type="protein sequence ID" value="KAJ4799499.1"/>
    <property type="molecule type" value="Genomic_DNA"/>
</dbReference>
<dbReference type="InterPro" id="IPR008979">
    <property type="entry name" value="Galactose-bd-like_sf"/>
</dbReference>
<evidence type="ECO:0000256" key="13">
    <source>
        <dbReference type="SAM" id="SignalP"/>
    </source>
</evidence>
<feature type="domain" description="Beta-galactosidase galactose-binding" evidence="16">
    <location>
        <begin position="625"/>
        <end position="677"/>
    </location>
</feature>
<dbReference type="InterPro" id="IPR017853">
    <property type="entry name" value="GH"/>
</dbReference>
<feature type="domain" description="Glycoside hydrolase 35 catalytic" evidence="14">
    <location>
        <begin position="40"/>
        <end position="348"/>
    </location>
</feature>
<dbReference type="InterPro" id="IPR001944">
    <property type="entry name" value="Glycoside_Hdrlase_35"/>
</dbReference>
<comment type="similarity">
    <text evidence="3 12">Belongs to the glycosyl hydrolase 35 family.</text>
</comment>
<evidence type="ECO:0000256" key="7">
    <source>
        <dbReference type="ARBA" id="ARBA00022729"/>
    </source>
</evidence>
<dbReference type="Proteomes" id="UP001140206">
    <property type="component" value="Chromosome 2"/>
</dbReference>
<dbReference type="EC" id="3.2.1.23" evidence="4 11"/>
<gene>
    <name evidence="17" type="ORF">LUZ62_050745</name>
</gene>
<evidence type="ECO:0000256" key="12">
    <source>
        <dbReference type="RuleBase" id="RU003679"/>
    </source>
</evidence>
<dbReference type="GO" id="GO:0048046">
    <property type="term" value="C:apoplast"/>
    <property type="evidence" value="ECO:0007669"/>
    <property type="project" value="UniProtKB-SubCell"/>
</dbReference>
<dbReference type="InterPro" id="IPR048913">
    <property type="entry name" value="BetaGal_gal-bd"/>
</dbReference>
<sequence>MGLKVNGVVFFVLMMLVVVVVSRESKAVSNRSVTYDGRALIIDGMRKVLFSGSIHYPRSTPEMWPSLIDKAKEGGIDVIQTYVFWNAHEPVQGQYNFEGRFDLVKFIKEVQAQGLYVSLRIGPFIEAEWQYGGLPFWLHDIPGITFRCNNEPFKYHMQRFVTKIVGMMKAESLFYPQGGPIIISQIENEYQNIEPAFHELGPPYVKWAASMAVGLNTGVPWVMCKQDDAPDPVINACNGVSCGETWSGPNSPNKPALWTENWTTIFSLQKYGKQPRNRPAKELAFAAALFIAKKKGSFVNYYMYHGGTNFGRTASPYVTTSYYDLAPLDEYGLVWQPTWTHLKELHAAVKQSSQSLLYGTYSNFSLGYLKEAHVFQTKSDCVAFLVNFNLHGKADVQFRNKKYQLPARSVIILSQCNNIIFNTAEVTTQGSTRSSKVLQSFNDASKWSWTSDKIPDFYDGKFTNKLLDQLSTTKDATDYLWYIARYNSTSEGSNQVLHVESDAHVIHAFVNYKFVGREHGNDQDPSATLDANFVPNKGENTISLLSVMVGSPDAGPHLERKYTGLHTVKVDGTEKHSNSIDLSNQVWSYRVGRYGEQYKIYSMEGSTRVEWRKDSLQNSGNQPLRWYKTIFDLPDGSDPVALNLASMGKGEVWVNGESIGRYWVSFKAPNGQPSQALYAKNNLYVYLSHSLISTLANINYHSILKTWKHYEYGYKVKLKKKKPKCLAPFFFSLLIYWHTRPDTYFFLNM</sequence>
<evidence type="ECO:0000256" key="10">
    <source>
        <dbReference type="ARBA" id="ARBA00023295"/>
    </source>
</evidence>
<evidence type="ECO:0000259" key="15">
    <source>
        <dbReference type="Pfam" id="PF17834"/>
    </source>
</evidence>
<keyword evidence="18" id="KW-1185">Reference proteome</keyword>
<comment type="subcellular location">
    <subcellularLocation>
        <location evidence="2">Secreted</location>
        <location evidence="2">Extracellular space</location>
        <location evidence="2">Apoplast</location>
    </subcellularLocation>
</comment>
<dbReference type="Gene3D" id="3.20.20.80">
    <property type="entry name" value="Glycosidases"/>
    <property type="match status" value="1"/>
</dbReference>
<name>A0AAV8G335_9POAL</name>
<feature type="chain" id="PRO_5043328275" description="Beta-galactosidase" evidence="13">
    <location>
        <begin position="23"/>
        <end position="749"/>
    </location>
</feature>
<evidence type="ECO:0000256" key="3">
    <source>
        <dbReference type="ARBA" id="ARBA00009809"/>
    </source>
</evidence>
<evidence type="ECO:0000313" key="18">
    <source>
        <dbReference type="Proteomes" id="UP001140206"/>
    </source>
</evidence>
<protein>
    <recommendedName>
        <fullName evidence="4 11">Beta-galactosidase</fullName>
        <ecNumber evidence="4 11">3.2.1.23</ecNumber>
    </recommendedName>
</protein>
<dbReference type="Pfam" id="PF17834">
    <property type="entry name" value="GHD"/>
    <property type="match status" value="1"/>
</dbReference>
<dbReference type="InterPro" id="IPR019801">
    <property type="entry name" value="Glyco_hydro_35_CS"/>
</dbReference>
<keyword evidence="10 11" id="KW-0326">Glycosidase</keyword>
<dbReference type="PRINTS" id="PR00742">
    <property type="entry name" value="GLHYDRLASE35"/>
</dbReference>
<dbReference type="GO" id="GO:0004565">
    <property type="term" value="F:beta-galactosidase activity"/>
    <property type="evidence" value="ECO:0007669"/>
    <property type="project" value="UniProtKB-EC"/>
</dbReference>
<dbReference type="AlphaFoldDB" id="A0AAV8G335"/>
<evidence type="ECO:0000256" key="6">
    <source>
        <dbReference type="ARBA" id="ARBA00022525"/>
    </source>
</evidence>
<feature type="signal peptide" evidence="13">
    <location>
        <begin position="1"/>
        <end position="22"/>
    </location>
</feature>
<evidence type="ECO:0000256" key="9">
    <source>
        <dbReference type="ARBA" id="ARBA00023180"/>
    </source>
</evidence>
<keyword evidence="6" id="KW-0964">Secreted</keyword>
<dbReference type="InterPro" id="IPR031330">
    <property type="entry name" value="Gly_Hdrlase_35_cat"/>
</dbReference>
<dbReference type="FunFam" id="3.20.20.80:FF:000098">
    <property type="entry name" value="Beta-galactosidase"/>
    <property type="match status" value="1"/>
</dbReference>
<dbReference type="Gene3D" id="2.60.120.260">
    <property type="entry name" value="Galactose-binding domain-like"/>
    <property type="match status" value="1"/>
</dbReference>
<reference evidence="17" key="1">
    <citation type="submission" date="2022-08" db="EMBL/GenBank/DDBJ databases">
        <authorList>
            <person name="Marques A."/>
        </authorList>
    </citation>
    <scope>NUCLEOTIDE SEQUENCE</scope>
    <source>
        <strain evidence="17">RhyPub2mFocal</strain>
        <tissue evidence="17">Leaves</tissue>
    </source>
</reference>
<evidence type="ECO:0000256" key="4">
    <source>
        <dbReference type="ARBA" id="ARBA00012756"/>
    </source>
</evidence>
<dbReference type="SUPFAM" id="SSF51445">
    <property type="entry name" value="(Trans)glycosidases"/>
    <property type="match status" value="1"/>
</dbReference>
<evidence type="ECO:0000256" key="1">
    <source>
        <dbReference type="ARBA" id="ARBA00001412"/>
    </source>
</evidence>
<keyword evidence="5" id="KW-0052">Apoplast</keyword>
<proteinExistence type="inferred from homology"/>
<evidence type="ECO:0000313" key="17">
    <source>
        <dbReference type="EMBL" id="KAJ4799499.1"/>
    </source>
</evidence>
<evidence type="ECO:0000256" key="2">
    <source>
        <dbReference type="ARBA" id="ARBA00004271"/>
    </source>
</evidence>
<dbReference type="FunFam" id="2.60.120.260:FF:000142">
    <property type="entry name" value="Beta-galactosidase"/>
    <property type="match status" value="1"/>
</dbReference>
<feature type="domain" description="Beta-galactosidase beta-sandwich" evidence="15">
    <location>
        <begin position="371"/>
        <end position="426"/>
    </location>
</feature>
<keyword evidence="9" id="KW-0325">Glycoprotein</keyword>